<dbReference type="GO" id="GO:0005654">
    <property type="term" value="C:nucleoplasm"/>
    <property type="evidence" value="ECO:0007669"/>
    <property type="project" value="TreeGrafter"/>
</dbReference>
<dbReference type="OrthoDB" id="9950769at2759"/>
<organism evidence="2 3">
    <name type="scientific">Penelope pileata</name>
    <dbReference type="NCBI Taxonomy" id="1118817"/>
    <lineage>
        <taxon>Eukaryota</taxon>
        <taxon>Metazoa</taxon>
        <taxon>Chordata</taxon>
        <taxon>Craniata</taxon>
        <taxon>Vertebrata</taxon>
        <taxon>Euteleostomi</taxon>
        <taxon>Archelosauria</taxon>
        <taxon>Archosauria</taxon>
        <taxon>Dinosauria</taxon>
        <taxon>Saurischia</taxon>
        <taxon>Theropoda</taxon>
        <taxon>Coelurosauria</taxon>
        <taxon>Aves</taxon>
        <taxon>Neognathae</taxon>
        <taxon>Galloanserae</taxon>
        <taxon>Galliformes</taxon>
        <taxon>Cracidae</taxon>
        <taxon>Penelope</taxon>
    </lineage>
</organism>
<feature type="compositionally biased region" description="Low complexity" evidence="1">
    <location>
        <begin position="62"/>
        <end position="71"/>
    </location>
</feature>
<protein>
    <submittedName>
        <fullName evidence="2">HEMGN protein</fullName>
    </submittedName>
</protein>
<reference evidence="2" key="1">
    <citation type="submission" date="2019-09" db="EMBL/GenBank/DDBJ databases">
        <title>Bird 10,000 Genomes (B10K) Project - Family phase.</title>
        <authorList>
            <person name="Zhang G."/>
        </authorList>
    </citation>
    <scope>NUCLEOTIDE SEQUENCE</scope>
    <source>
        <strain evidence="2">B10K-DU-001-08</strain>
        <tissue evidence="2">Muscle</tissue>
    </source>
</reference>
<evidence type="ECO:0000256" key="1">
    <source>
        <dbReference type="SAM" id="MobiDB-lite"/>
    </source>
</evidence>
<dbReference type="AlphaFoldDB" id="A0A851NRR5"/>
<feature type="compositionally biased region" description="Basic residues" evidence="1">
    <location>
        <begin position="37"/>
        <end position="51"/>
    </location>
</feature>
<name>A0A851NRR5_9GALL</name>
<dbReference type="PANTHER" id="PTHR15993:SF6">
    <property type="entry name" value="HEMOGEN"/>
    <property type="match status" value="1"/>
</dbReference>
<keyword evidence="3" id="KW-1185">Reference proteome</keyword>
<dbReference type="Proteomes" id="UP000613066">
    <property type="component" value="Unassembled WGS sequence"/>
</dbReference>
<feature type="compositionally biased region" description="Basic and acidic residues" evidence="1">
    <location>
        <begin position="7"/>
        <end position="36"/>
    </location>
</feature>
<dbReference type="EMBL" id="WBMW01002336">
    <property type="protein sequence ID" value="NXC42760.1"/>
    <property type="molecule type" value="Genomic_DNA"/>
</dbReference>
<feature type="non-terminal residue" evidence="2">
    <location>
        <position position="1"/>
    </location>
</feature>
<dbReference type="InterPro" id="IPR033272">
    <property type="entry name" value="Hemogen"/>
</dbReference>
<evidence type="ECO:0000313" key="2">
    <source>
        <dbReference type="EMBL" id="NXC42760.1"/>
    </source>
</evidence>
<evidence type="ECO:0000313" key="3">
    <source>
        <dbReference type="Proteomes" id="UP000613066"/>
    </source>
</evidence>
<proteinExistence type="predicted"/>
<accession>A0A851NRR5</accession>
<feature type="non-terminal residue" evidence="2">
    <location>
        <position position="153"/>
    </location>
</feature>
<feature type="region of interest" description="Disordered" evidence="1">
    <location>
        <begin position="128"/>
        <end position="153"/>
    </location>
</feature>
<gene>
    <name evidence="2" type="primary">Hemgn</name>
    <name evidence="2" type="ORF">PENPIL_R11723</name>
</gene>
<sequence>GVTTSRCLRDREMLRKRKAEAEEKDSMQWALGEHERSKRQRRGQGARRGKGKERVVEPTPEPKLQLEPQPLEQEEANLASPLVMQQAESPLEDIQDLFGGVQLGDLEGILASGSQSPLGEEDMLRLADEISEETSTPLEKTESDDNLQSTNLF</sequence>
<dbReference type="GO" id="GO:0045667">
    <property type="term" value="P:regulation of osteoblast differentiation"/>
    <property type="evidence" value="ECO:0007669"/>
    <property type="project" value="TreeGrafter"/>
</dbReference>
<comment type="caution">
    <text evidence="2">The sequence shown here is derived from an EMBL/GenBank/DDBJ whole genome shotgun (WGS) entry which is preliminary data.</text>
</comment>
<dbReference type="GO" id="GO:0030154">
    <property type="term" value="P:cell differentiation"/>
    <property type="evidence" value="ECO:0007669"/>
    <property type="project" value="InterPro"/>
</dbReference>
<dbReference type="PANTHER" id="PTHR15993">
    <property type="entry name" value="HEMOGEN"/>
    <property type="match status" value="1"/>
</dbReference>
<feature type="region of interest" description="Disordered" evidence="1">
    <location>
        <begin position="1"/>
        <end position="74"/>
    </location>
</feature>